<accession>A0A484MKD8</accession>
<dbReference type="EMBL" id="OOIL02003592">
    <property type="protein sequence ID" value="VFQ88526.1"/>
    <property type="molecule type" value="Genomic_DNA"/>
</dbReference>
<protein>
    <submittedName>
        <fullName evidence="2">Uncharacterized protein</fullName>
    </submittedName>
</protein>
<evidence type="ECO:0000313" key="3">
    <source>
        <dbReference type="Proteomes" id="UP000595140"/>
    </source>
</evidence>
<feature type="region of interest" description="Disordered" evidence="1">
    <location>
        <begin position="1"/>
        <end position="21"/>
    </location>
</feature>
<organism evidence="2 3">
    <name type="scientific">Cuscuta campestris</name>
    <dbReference type="NCBI Taxonomy" id="132261"/>
    <lineage>
        <taxon>Eukaryota</taxon>
        <taxon>Viridiplantae</taxon>
        <taxon>Streptophyta</taxon>
        <taxon>Embryophyta</taxon>
        <taxon>Tracheophyta</taxon>
        <taxon>Spermatophyta</taxon>
        <taxon>Magnoliopsida</taxon>
        <taxon>eudicotyledons</taxon>
        <taxon>Gunneridae</taxon>
        <taxon>Pentapetalae</taxon>
        <taxon>asterids</taxon>
        <taxon>lamiids</taxon>
        <taxon>Solanales</taxon>
        <taxon>Convolvulaceae</taxon>
        <taxon>Cuscuteae</taxon>
        <taxon>Cuscuta</taxon>
        <taxon>Cuscuta subgen. Grammica</taxon>
        <taxon>Cuscuta sect. Cleistogrammica</taxon>
    </lineage>
</organism>
<name>A0A484MKD8_9ASTE</name>
<dbReference type="Proteomes" id="UP000595140">
    <property type="component" value="Unassembled WGS sequence"/>
</dbReference>
<proteinExistence type="predicted"/>
<gene>
    <name evidence="2" type="ORF">CCAM_LOCUS30302</name>
</gene>
<dbReference type="AlphaFoldDB" id="A0A484MKD8"/>
<evidence type="ECO:0000313" key="2">
    <source>
        <dbReference type="EMBL" id="VFQ88526.1"/>
    </source>
</evidence>
<keyword evidence="3" id="KW-1185">Reference proteome</keyword>
<sequence>MSPPRNLRLSDCGKSATTRGRSSTVHFKLGNTSKMSLAIIPVPPPTSTKVFSPSKTWPQSFNTKHAILVLLDIASLKAVLSPGFVSQRFQKGTPLAISNGPNSSFLESQSVNTCHGPNVTCSVMMRTKGERFGT</sequence>
<reference evidence="2 3" key="1">
    <citation type="submission" date="2018-04" db="EMBL/GenBank/DDBJ databases">
        <authorList>
            <person name="Vogel A."/>
        </authorList>
    </citation>
    <scope>NUCLEOTIDE SEQUENCE [LARGE SCALE GENOMIC DNA]</scope>
</reference>
<evidence type="ECO:0000256" key="1">
    <source>
        <dbReference type="SAM" id="MobiDB-lite"/>
    </source>
</evidence>